<name>A0A2K8U4C4_9GAMM</name>
<accession>A0A2K8U4C4</accession>
<keyword evidence="2" id="KW-1185">Reference proteome</keyword>
<proteinExistence type="predicted"/>
<organism evidence="1 2">
    <name type="scientific">Candidatus Thiodictyon syntrophicum</name>
    <dbReference type="NCBI Taxonomy" id="1166950"/>
    <lineage>
        <taxon>Bacteria</taxon>
        <taxon>Pseudomonadati</taxon>
        <taxon>Pseudomonadota</taxon>
        <taxon>Gammaproteobacteria</taxon>
        <taxon>Chromatiales</taxon>
        <taxon>Chromatiaceae</taxon>
        <taxon>Thiodictyon</taxon>
    </lineage>
</organism>
<dbReference type="Proteomes" id="UP000232638">
    <property type="component" value="Chromosome"/>
</dbReference>
<dbReference type="RefSeq" id="WP_100918053.1">
    <property type="nucleotide sequence ID" value="NZ_CP020370.1"/>
</dbReference>
<evidence type="ECO:0000313" key="2">
    <source>
        <dbReference type="Proteomes" id="UP000232638"/>
    </source>
</evidence>
<dbReference type="KEGG" id="tsy:THSYN_04250"/>
<dbReference type="AlphaFoldDB" id="A0A2K8U4C4"/>
<protein>
    <submittedName>
        <fullName evidence="1">Uncharacterized protein</fullName>
    </submittedName>
</protein>
<evidence type="ECO:0000313" key="1">
    <source>
        <dbReference type="EMBL" id="AUB80249.1"/>
    </source>
</evidence>
<gene>
    <name evidence="1" type="ORF">THSYN_04250</name>
</gene>
<dbReference type="EMBL" id="CP020370">
    <property type="protein sequence ID" value="AUB80249.1"/>
    <property type="molecule type" value="Genomic_DNA"/>
</dbReference>
<sequence length="86" mass="9568">MALRERLATFPLRCPQCGAELRLIAFVTATEPVARILTHLGEPAQPPRIAPARGPPAWDDLLAPLPDWDALAQPAPEFEFDQRISW</sequence>
<reference evidence="1 2" key="1">
    <citation type="submission" date="2017-03" db="EMBL/GenBank/DDBJ databases">
        <title>Complete genome sequence of Candidatus 'Thiodictyon syntrophicum' sp. nov. strain Cad16T, a photolithoautotroph purple sulfur bacterium isolated from an alpine meromictic lake.</title>
        <authorList>
            <person name="Luedin S.M."/>
            <person name="Pothier J.F."/>
            <person name="Danza F."/>
            <person name="Storelli N."/>
            <person name="Wittwer M."/>
            <person name="Tonolla M."/>
        </authorList>
    </citation>
    <scope>NUCLEOTIDE SEQUENCE [LARGE SCALE GENOMIC DNA]</scope>
    <source>
        <strain evidence="1 2">Cad16T</strain>
    </source>
</reference>
<dbReference type="OrthoDB" id="5773107at2"/>